<feature type="compositionally biased region" description="Pro residues" evidence="2">
    <location>
        <begin position="190"/>
        <end position="200"/>
    </location>
</feature>
<evidence type="ECO:0000256" key="1">
    <source>
        <dbReference type="PROSITE-ProRule" id="PRU00024"/>
    </source>
</evidence>
<sequence>MTTTARTAGGGDGKSKVCAVCAYDATTVNCHECSLVYCTSCFDRLHLHIPAVQHHQKAMVEIATDETTMSLQTPTTVQPHASASTPLANEPNHSLRAPFFKPHPLHIPPPAATTPDRGWNGDVADEDHPRKKLRGLHDSTAPSFLPLQNSGGSARTRNLPPPTASSSSTSSSPSSSTYAFKKSPTSQGIQPPPSVTPSIPPSLSTFRPIQPSPTSTMAPPPPVAHLHQSPSQQSPTTFLTPSNVPSSSAPATYSPVDDDGSNALEDLFFDRFNGVNEQVDTLETQLADFVRMLSMSSAAGAAASRIQVTRQNLQVMYDEREQALAKVVVHSPLLLQRTSALLAANLQNMPELWARAYQKLKLMATHLKSAQDNLVTLQFHVTELESLDKSPSDKLCTLQQTIQNTHQYVANLRRNRQDECVALVSFSAPLRVRVADELNEQRRKGLLS</sequence>
<name>W4H4G3_APHAT</name>
<keyword evidence="1" id="KW-0479">Metal-binding</keyword>
<dbReference type="GO" id="GO:0008270">
    <property type="term" value="F:zinc ion binding"/>
    <property type="evidence" value="ECO:0007669"/>
    <property type="project" value="UniProtKB-KW"/>
</dbReference>
<organism evidence="4">
    <name type="scientific">Aphanomyces astaci</name>
    <name type="common">Crayfish plague agent</name>
    <dbReference type="NCBI Taxonomy" id="112090"/>
    <lineage>
        <taxon>Eukaryota</taxon>
        <taxon>Sar</taxon>
        <taxon>Stramenopiles</taxon>
        <taxon>Oomycota</taxon>
        <taxon>Saprolegniomycetes</taxon>
        <taxon>Saprolegniales</taxon>
        <taxon>Verrucalvaceae</taxon>
        <taxon>Aphanomyces</taxon>
    </lineage>
</organism>
<accession>W4H4G3</accession>
<dbReference type="GeneID" id="20803672"/>
<keyword evidence="1" id="KW-0862">Zinc</keyword>
<dbReference type="EMBL" id="KI913116">
    <property type="protein sequence ID" value="ETV86496.1"/>
    <property type="molecule type" value="Genomic_DNA"/>
</dbReference>
<dbReference type="RefSeq" id="XP_009823295.1">
    <property type="nucleotide sequence ID" value="XM_009824993.1"/>
</dbReference>
<reference evidence="4" key="1">
    <citation type="submission" date="2013-12" db="EMBL/GenBank/DDBJ databases">
        <title>The Genome Sequence of Aphanomyces astaci APO3.</title>
        <authorList>
            <consortium name="The Broad Institute Genomics Platform"/>
            <person name="Russ C."/>
            <person name="Tyler B."/>
            <person name="van West P."/>
            <person name="Dieguez-Uribeondo J."/>
            <person name="Young S.K."/>
            <person name="Zeng Q."/>
            <person name="Gargeya S."/>
            <person name="Fitzgerald M."/>
            <person name="Abouelleil A."/>
            <person name="Alvarado L."/>
            <person name="Chapman S.B."/>
            <person name="Gainer-Dewar J."/>
            <person name="Goldberg J."/>
            <person name="Griggs A."/>
            <person name="Gujja S."/>
            <person name="Hansen M."/>
            <person name="Howarth C."/>
            <person name="Imamovic A."/>
            <person name="Ireland A."/>
            <person name="Larimer J."/>
            <person name="McCowan C."/>
            <person name="Murphy C."/>
            <person name="Pearson M."/>
            <person name="Poon T.W."/>
            <person name="Priest M."/>
            <person name="Roberts A."/>
            <person name="Saif S."/>
            <person name="Shea T."/>
            <person name="Sykes S."/>
            <person name="Wortman J."/>
            <person name="Nusbaum C."/>
            <person name="Birren B."/>
        </authorList>
    </citation>
    <scope>NUCLEOTIDE SEQUENCE [LARGE SCALE GENOMIC DNA]</scope>
    <source>
        <strain evidence="4">APO3</strain>
    </source>
</reference>
<dbReference type="AlphaFoldDB" id="W4H4G3"/>
<proteinExistence type="predicted"/>
<feature type="compositionally biased region" description="Low complexity" evidence="2">
    <location>
        <begin position="164"/>
        <end position="177"/>
    </location>
</feature>
<keyword evidence="1" id="KW-0863">Zinc-finger</keyword>
<evidence type="ECO:0000256" key="2">
    <source>
        <dbReference type="SAM" id="MobiDB-lite"/>
    </source>
</evidence>
<feature type="region of interest" description="Disordered" evidence="2">
    <location>
        <begin position="73"/>
        <end position="257"/>
    </location>
</feature>
<dbReference type="PROSITE" id="PS50119">
    <property type="entry name" value="ZF_BBOX"/>
    <property type="match status" value="1"/>
</dbReference>
<feature type="compositionally biased region" description="Polar residues" evidence="2">
    <location>
        <begin position="228"/>
        <end position="251"/>
    </location>
</feature>
<gene>
    <name evidence="4" type="ORF">H257_01676</name>
</gene>
<dbReference type="InterPro" id="IPR000315">
    <property type="entry name" value="Znf_B-box"/>
</dbReference>
<protein>
    <recommendedName>
        <fullName evidence="3">B box-type domain-containing protein</fullName>
    </recommendedName>
</protein>
<evidence type="ECO:0000259" key="3">
    <source>
        <dbReference type="PROSITE" id="PS50119"/>
    </source>
</evidence>
<dbReference type="CDD" id="cd19757">
    <property type="entry name" value="Bbox1"/>
    <property type="match status" value="1"/>
</dbReference>
<feature type="domain" description="B box-type" evidence="3">
    <location>
        <begin position="13"/>
        <end position="60"/>
    </location>
</feature>
<feature type="compositionally biased region" description="Polar residues" evidence="2">
    <location>
        <begin position="73"/>
        <end position="87"/>
    </location>
</feature>
<dbReference type="OrthoDB" id="71246at2759"/>
<dbReference type="VEuPathDB" id="FungiDB:H257_01676"/>
<evidence type="ECO:0000313" key="4">
    <source>
        <dbReference type="EMBL" id="ETV86496.1"/>
    </source>
</evidence>
<feature type="compositionally biased region" description="Polar residues" evidence="2">
    <location>
        <begin position="140"/>
        <end position="156"/>
    </location>
</feature>